<reference evidence="1 2" key="1">
    <citation type="submission" date="2014-04" db="EMBL/GenBank/DDBJ databases">
        <authorList>
            <consortium name="DOE Joint Genome Institute"/>
            <person name="Kuo A."/>
            <person name="Kohler A."/>
            <person name="Jargeat P."/>
            <person name="Nagy L.G."/>
            <person name="Floudas D."/>
            <person name="Copeland A."/>
            <person name="Barry K.W."/>
            <person name="Cichocki N."/>
            <person name="Veneault-Fourrey C."/>
            <person name="LaButti K."/>
            <person name="Lindquist E.A."/>
            <person name="Lipzen A."/>
            <person name="Lundell T."/>
            <person name="Morin E."/>
            <person name="Murat C."/>
            <person name="Sun H."/>
            <person name="Tunlid A."/>
            <person name="Henrissat B."/>
            <person name="Grigoriev I.V."/>
            <person name="Hibbett D.S."/>
            <person name="Martin F."/>
            <person name="Nordberg H.P."/>
            <person name="Cantor M.N."/>
            <person name="Hua S.X."/>
        </authorList>
    </citation>
    <scope>NUCLEOTIDE SEQUENCE [LARGE SCALE GENOMIC DNA]</scope>
    <source>
        <strain evidence="1 2">Ve08.2h10</strain>
    </source>
</reference>
<reference evidence="2" key="2">
    <citation type="submission" date="2015-01" db="EMBL/GenBank/DDBJ databases">
        <title>Evolutionary Origins and Diversification of the Mycorrhizal Mutualists.</title>
        <authorList>
            <consortium name="DOE Joint Genome Institute"/>
            <consortium name="Mycorrhizal Genomics Consortium"/>
            <person name="Kohler A."/>
            <person name="Kuo A."/>
            <person name="Nagy L.G."/>
            <person name="Floudas D."/>
            <person name="Copeland A."/>
            <person name="Barry K.W."/>
            <person name="Cichocki N."/>
            <person name="Veneault-Fourrey C."/>
            <person name="LaButti K."/>
            <person name="Lindquist E.A."/>
            <person name="Lipzen A."/>
            <person name="Lundell T."/>
            <person name="Morin E."/>
            <person name="Murat C."/>
            <person name="Riley R."/>
            <person name="Ohm R."/>
            <person name="Sun H."/>
            <person name="Tunlid A."/>
            <person name="Henrissat B."/>
            <person name="Grigoriev I.V."/>
            <person name="Hibbett D.S."/>
            <person name="Martin F."/>
        </authorList>
    </citation>
    <scope>NUCLEOTIDE SEQUENCE [LARGE SCALE GENOMIC DNA]</scope>
    <source>
        <strain evidence="2">Ve08.2h10</strain>
    </source>
</reference>
<evidence type="ECO:0000313" key="2">
    <source>
        <dbReference type="Proteomes" id="UP000054538"/>
    </source>
</evidence>
<protein>
    <submittedName>
        <fullName evidence="1">Uncharacterized protein</fullName>
    </submittedName>
</protein>
<gene>
    <name evidence="1" type="ORF">PAXRUDRAFT_200542</name>
</gene>
<organism evidence="1 2">
    <name type="scientific">Paxillus rubicundulus Ve08.2h10</name>
    <dbReference type="NCBI Taxonomy" id="930991"/>
    <lineage>
        <taxon>Eukaryota</taxon>
        <taxon>Fungi</taxon>
        <taxon>Dikarya</taxon>
        <taxon>Basidiomycota</taxon>
        <taxon>Agaricomycotina</taxon>
        <taxon>Agaricomycetes</taxon>
        <taxon>Agaricomycetidae</taxon>
        <taxon>Boletales</taxon>
        <taxon>Paxilineae</taxon>
        <taxon>Paxillaceae</taxon>
        <taxon>Paxillus</taxon>
    </lineage>
</organism>
<keyword evidence="2" id="KW-1185">Reference proteome</keyword>
<dbReference type="Proteomes" id="UP000054538">
    <property type="component" value="Unassembled WGS sequence"/>
</dbReference>
<dbReference type="HOGENOM" id="CLU_2441491_0_0_1"/>
<evidence type="ECO:0000313" key="1">
    <source>
        <dbReference type="EMBL" id="KIK97680.1"/>
    </source>
</evidence>
<dbReference type="AlphaFoldDB" id="A0A0D0EBI5"/>
<dbReference type="InParanoid" id="A0A0D0EBI5"/>
<name>A0A0D0EBI5_9AGAM</name>
<accession>A0A0D0EBI5</accession>
<proteinExistence type="predicted"/>
<sequence>MIPTSITYEFGKACTGANHAQHFKIQRRVCSGLEVNMRPVLGSWWKITGAQMHVHDPFSKSVSALNCCPRSKSGRILVDQDASTTRGIRE</sequence>
<dbReference type="EMBL" id="KN824925">
    <property type="protein sequence ID" value="KIK97680.1"/>
    <property type="molecule type" value="Genomic_DNA"/>
</dbReference>